<keyword evidence="2" id="KW-1185">Reference proteome</keyword>
<reference evidence="1 2" key="1">
    <citation type="submission" date="2019-04" db="EMBL/GenBank/DDBJ databases">
        <authorList>
            <person name="Li Y."/>
            <person name="Wang J."/>
        </authorList>
    </citation>
    <scope>NUCLEOTIDE SEQUENCE [LARGE SCALE GENOMIC DNA]</scope>
    <source>
        <strain evidence="1 2">DSM 14668</strain>
    </source>
</reference>
<organism evidence="1 2">
    <name type="scientific">Polyangium fumosum</name>
    <dbReference type="NCBI Taxonomy" id="889272"/>
    <lineage>
        <taxon>Bacteria</taxon>
        <taxon>Pseudomonadati</taxon>
        <taxon>Myxococcota</taxon>
        <taxon>Polyangia</taxon>
        <taxon>Polyangiales</taxon>
        <taxon>Polyangiaceae</taxon>
        <taxon>Polyangium</taxon>
    </lineage>
</organism>
<dbReference type="OrthoDB" id="451573at2"/>
<evidence type="ECO:0000313" key="2">
    <source>
        <dbReference type="Proteomes" id="UP000309215"/>
    </source>
</evidence>
<proteinExistence type="predicted"/>
<evidence type="ECO:0008006" key="3">
    <source>
        <dbReference type="Google" id="ProtNLM"/>
    </source>
</evidence>
<name>A0A4U1IZJ6_9BACT</name>
<sequence length="247" mass="27030">MNASPHLLGLVVEGPSDARTVPEIVDRVLVHGLPAQAEDLDGLRAFRGLDAGTPFLAWKDVDRASRPHRVPRRHGHFGAEPAIEDARTAVLALRCFVAEDPQPAAVLLVRDSDGKPAERMRGLEQARKDGDWPFEVVLGVAHTMRECWVIAAFKAQNKEEQQALAKLRKELGFDPTLRSAELDATNDTAKKSPKRVLSCLTDDAEREASGFQDTDIEHLRKVGAGNGLAAFLDELGQRLVPRVAARS</sequence>
<protein>
    <recommendedName>
        <fullName evidence="3">DUF4276 family protein</fullName>
    </recommendedName>
</protein>
<evidence type="ECO:0000313" key="1">
    <source>
        <dbReference type="EMBL" id="TKD00096.1"/>
    </source>
</evidence>
<comment type="caution">
    <text evidence="1">The sequence shown here is derived from an EMBL/GenBank/DDBJ whole genome shotgun (WGS) entry which is preliminary data.</text>
</comment>
<dbReference type="AlphaFoldDB" id="A0A4U1IZJ6"/>
<dbReference type="RefSeq" id="WP_136933563.1">
    <property type="nucleotide sequence ID" value="NZ_SSMQ01000050.1"/>
</dbReference>
<gene>
    <name evidence="1" type="ORF">E8A74_35675</name>
</gene>
<accession>A0A4U1IZJ6</accession>
<dbReference type="Proteomes" id="UP000309215">
    <property type="component" value="Unassembled WGS sequence"/>
</dbReference>
<dbReference type="EMBL" id="SSMQ01000050">
    <property type="protein sequence ID" value="TKD00096.1"/>
    <property type="molecule type" value="Genomic_DNA"/>
</dbReference>